<protein>
    <submittedName>
        <fullName evidence="2">Uncharacterized protein</fullName>
    </submittedName>
</protein>
<name>A0AA38GJN2_TAXCH</name>
<accession>A0AA38GJN2</accession>
<dbReference type="Proteomes" id="UP000824469">
    <property type="component" value="Unassembled WGS sequence"/>
</dbReference>
<feature type="region of interest" description="Disordered" evidence="1">
    <location>
        <begin position="1"/>
        <end position="20"/>
    </location>
</feature>
<feature type="non-terminal residue" evidence="2">
    <location>
        <position position="1"/>
    </location>
</feature>
<sequence>SWRDIPSLKKEKKGFKTKRPPVYRKLWKPKKLIESQQEADMDPNKEESKREISVDPALNSMSPNPVKLNMEVDEENEKVNISLSCMEEEEDKTSAHQELIKSRFVEKLKMKQENDKEDLESIACDLNQEKEDTDVEELTPIRDK</sequence>
<evidence type="ECO:0000256" key="1">
    <source>
        <dbReference type="SAM" id="MobiDB-lite"/>
    </source>
</evidence>
<comment type="caution">
    <text evidence="2">The sequence shown here is derived from an EMBL/GenBank/DDBJ whole genome shotgun (WGS) entry which is preliminary data.</text>
</comment>
<reference evidence="2 3" key="1">
    <citation type="journal article" date="2021" name="Nat. Plants">
        <title>The Taxus genome provides insights into paclitaxel biosynthesis.</title>
        <authorList>
            <person name="Xiong X."/>
            <person name="Gou J."/>
            <person name="Liao Q."/>
            <person name="Li Y."/>
            <person name="Zhou Q."/>
            <person name="Bi G."/>
            <person name="Li C."/>
            <person name="Du R."/>
            <person name="Wang X."/>
            <person name="Sun T."/>
            <person name="Guo L."/>
            <person name="Liang H."/>
            <person name="Lu P."/>
            <person name="Wu Y."/>
            <person name="Zhang Z."/>
            <person name="Ro D.K."/>
            <person name="Shang Y."/>
            <person name="Huang S."/>
            <person name="Yan J."/>
        </authorList>
    </citation>
    <scope>NUCLEOTIDE SEQUENCE [LARGE SCALE GENOMIC DNA]</scope>
    <source>
        <strain evidence="2">Ta-2019</strain>
    </source>
</reference>
<gene>
    <name evidence="2" type="ORF">KI387_017034</name>
</gene>
<feature type="region of interest" description="Disordered" evidence="1">
    <location>
        <begin position="27"/>
        <end position="66"/>
    </location>
</feature>
<dbReference type="AlphaFoldDB" id="A0AA38GJN2"/>
<feature type="compositionally biased region" description="Basic and acidic residues" evidence="1">
    <location>
        <begin position="42"/>
        <end position="53"/>
    </location>
</feature>
<organism evidence="2 3">
    <name type="scientific">Taxus chinensis</name>
    <name type="common">Chinese yew</name>
    <name type="synonym">Taxus wallichiana var. chinensis</name>
    <dbReference type="NCBI Taxonomy" id="29808"/>
    <lineage>
        <taxon>Eukaryota</taxon>
        <taxon>Viridiplantae</taxon>
        <taxon>Streptophyta</taxon>
        <taxon>Embryophyta</taxon>
        <taxon>Tracheophyta</taxon>
        <taxon>Spermatophyta</taxon>
        <taxon>Pinopsida</taxon>
        <taxon>Pinidae</taxon>
        <taxon>Conifers II</taxon>
        <taxon>Cupressales</taxon>
        <taxon>Taxaceae</taxon>
        <taxon>Taxus</taxon>
    </lineage>
</organism>
<feature type="compositionally biased region" description="Basic residues" evidence="1">
    <location>
        <begin position="10"/>
        <end position="20"/>
    </location>
</feature>
<dbReference type="EMBL" id="JAHRHJ020000003">
    <property type="protein sequence ID" value="KAH9322395.1"/>
    <property type="molecule type" value="Genomic_DNA"/>
</dbReference>
<evidence type="ECO:0000313" key="2">
    <source>
        <dbReference type="EMBL" id="KAH9322395.1"/>
    </source>
</evidence>
<evidence type="ECO:0000313" key="3">
    <source>
        <dbReference type="Proteomes" id="UP000824469"/>
    </source>
</evidence>
<keyword evidence="3" id="KW-1185">Reference proteome</keyword>
<proteinExistence type="predicted"/>